<dbReference type="InterPro" id="IPR011712">
    <property type="entry name" value="Sig_transdc_His_kin_sub3_dim/P"/>
</dbReference>
<evidence type="ECO:0000256" key="12">
    <source>
        <dbReference type="ARBA" id="ARBA00022723"/>
    </source>
</evidence>
<evidence type="ECO:0000256" key="13">
    <source>
        <dbReference type="ARBA" id="ARBA00022777"/>
    </source>
</evidence>
<keyword evidence="10" id="KW-0808">Transferase</keyword>
<dbReference type="CDD" id="cd16917">
    <property type="entry name" value="HATPase_UhpB-NarQ-NarX-like"/>
    <property type="match status" value="1"/>
</dbReference>
<dbReference type="InterPro" id="IPR011990">
    <property type="entry name" value="TPR-like_helical_dom_sf"/>
</dbReference>
<keyword evidence="13 24" id="KW-0418">Kinase</keyword>
<dbReference type="InterPro" id="IPR036890">
    <property type="entry name" value="HATPase_C_sf"/>
</dbReference>
<evidence type="ECO:0000256" key="3">
    <source>
        <dbReference type="ARBA" id="ARBA00004496"/>
    </source>
</evidence>
<dbReference type="EC" id="2.7.13.3" evidence="5"/>
<dbReference type="InterPro" id="IPR050482">
    <property type="entry name" value="Sensor_HK_TwoCompSys"/>
</dbReference>
<dbReference type="PRINTS" id="PR00344">
    <property type="entry name" value="BCTRLSENSOR"/>
</dbReference>
<organism evidence="24 25">
    <name type="scientific">Taibaiella chishuiensis</name>
    <dbReference type="NCBI Taxonomy" id="1434707"/>
    <lineage>
        <taxon>Bacteria</taxon>
        <taxon>Pseudomonadati</taxon>
        <taxon>Bacteroidota</taxon>
        <taxon>Chitinophagia</taxon>
        <taxon>Chitinophagales</taxon>
        <taxon>Chitinophagaceae</taxon>
        <taxon>Taibaiella</taxon>
    </lineage>
</organism>
<evidence type="ECO:0000256" key="2">
    <source>
        <dbReference type="ARBA" id="ARBA00001966"/>
    </source>
</evidence>
<dbReference type="GO" id="GO:0005886">
    <property type="term" value="C:plasma membrane"/>
    <property type="evidence" value="ECO:0007669"/>
    <property type="project" value="UniProtKB-SubCell"/>
</dbReference>
<dbReference type="GO" id="GO:0005737">
    <property type="term" value="C:cytoplasm"/>
    <property type="evidence" value="ECO:0007669"/>
    <property type="project" value="UniProtKB-SubCell"/>
</dbReference>
<dbReference type="Pfam" id="PF02518">
    <property type="entry name" value="HATPase_c"/>
    <property type="match status" value="1"/>
</dbReference>
<dbReference type="PANTHER" id="PTHR24421:SF37">
    <property type="entry name" value="SENSOR HISTIDINE KINASE NARS"/>
    <property type="match status" value="1"/>
</dbReference>
<dbReference type="RefSeq" id="WP_106522268.1">
    <property type="nucleotide sequence ID" value="NZ_PYGD01000002.1"/>
</dbReference>
<keyword evidence="16" id="KW-0902">Two-component regulatory system</keyword>
<dbReference type="GO" id="GO:0046872">
    <property type="term" value="F:metal ion binding"/>
    <property type="evidence" value="ECO:0007669"/>
    <property type="project" value="UniProtKB-KW"/>
</dbReference>
<dbReference type="SMART" id="SM00387">
    <property type="entry name" value="HATPase_c"/>
    <property type="match status" value="1"/>
</dbReference>
<reference evidence="24 25" key="1">
    <citation type="submission" date="2018-03" db="EMBL/GenBank/DDBJ databases">
        <title>Genomic Encyclopedia of Type Strains, Phase III (KMG-III): the genomes of soil and plant-associated and newly described type strains.</title>
        <authorList>
            <person name="Whitman W."/>
        </authorList>
    </citation>
    <scope>NUCLEOTIDE SEQUENCE [LARGE SCALE GENOMIC DNA]</scope>
    <source>
        <strain evidence="24 25">CGMCC 1.12700</strain>
    </source>
</reference>
<evidence type="ECO:0000256" key="18">
    <source>
        <dbReference type="ARBA" id="ARBA00023136"/>
    </source>
</evidence>
<evidence type="ECO:0000259" key="23">
    <source>
        <dbReference type="PROSITE" id="PS50109"/>
    </source>
</evidence>
<evidence type="ECO:0000313" key="25">
    <source>
        <dbReference type="Proteomes" id="UP000240572"/>
    </source>
</evidence>
<keyword evidence="12" id="KW-0479">Metal-binding</keyword>
<keyword evidence="15" id="KW-0408">Iron</keyword>
<feature type="signal peptide" evidence="22">
    <location>
        <begin position="1"/>
        <end position="22"/>
    </location>
</feature>
<gene>
    <name evidence="24" type="ORF">B0I18_102220</name>
</gene>
<dbReference type="SUPFAM" id="SSF48452">
    <property type="entry name" value="TPR-like"/>
    <property type="match status" value="2"/>
</dbReference>
<comment type="cofactor">
    <cofactor evidence="2">
        <name>[4Fe-4S] cluster</name>
        <dbReference type="ChEBI" id="CHEBI:49883"/>
    </cofactor>
</comment>
<evidence type="ECO:0000256" key="9">
    <source>
        <dbReference type="ARBA" id="ARBA00022490"/>
    </source>
</evidence>
<keyword evidence="11 21" id="KW-0812">Transmembrane</keyword>
<dbReference type="SUPFAM" id="SSF55874">
    <property type="entry name" value="ATPase domain of HSP90 chaperone/DNA topoisomerase II/histidine kinase"/>
    <property type="match status" value="1"/>
</dbReference>
<evidence type="ECO:0000256" key="7">
    <source>
        <dbReference type="ARBA" id="ARBA00022475"/>
    </source>
</evidence>
<dbReference type="InterPro" id="IPR019734">
    <property type="entry name" value="TPR_rpt"/>
</dbReference>
<dbReference type="Gene3D" id="1.20.5.1930">
    <property type="match status" value="1"/>
</dbReference>
<feature type="transmembrane region" description="Helical" evidence="21">
    <location>
        <begin position="397"/>
        <end position="419"/>
    </location>
</feature>
<keyword evidence="22" id="KW-0732">Signal</keyword>
<evidence type="ECO:0000256" key="14">
    <source>
        <dbReference type="ARBA" id="ARBA00022989"/>
    </source>
</evidence>
<evidence type="ECO:0000256" key="15">
    <source>
        <dbReference type="ARBA" id="ARBA00023004"/>
    </source>
</evidence>
<keyword evidence="17" id="KW-0411">Iron-sulfur</keyword>
<dbReference type="AlphaFoldDB" id="A0A2P8D7P4"/>
<evidence type="ECO:0000256" key="19">
    <source>
        <dbReference type="ARBA" id="ARBA00024827"/>
    </source>
</evidence>
<comment type="caution">
    <text evidence="24">The sequence shown here is derived from an EMBL/GenBank/DDBJ whole genome shotgun (WGS) entry which is preliminary data.</text>
</comment>
<protein>
    <recommendedName>
        <fullName evidence="6">Oxygen sensor histidine kinase NreB</fullName>
        <ecNumber evidence="5">2.7.13.3</ecNumber>
    </recommendedName>
    <alternativeName>
        <fullName evidence="20">Nitrogen regulation protein B</fullName>
    </alternativeName>
</protein>
<feature type="chain" id="PRO_5015107448" description="Oxygen sensor histidine kinase NreB" evidence="22">
    <location>
        <begin position="23"/>
        <end position="653"/>
    </location>
</feature>
<evidence type="ECO:0000256" key="6">
    <source>
        <dbReference type="ARBA" id="ARBA00017322"/>
    </source>
</evidence>
<dbReference type="Proteomes" id="UP000240572">
    <property type="component" value="Unassembled WGS sequence"/>
</dbReference>
<dbReference type="Pfam" id="PF07730">
    <property type="entry name" value="HisKA_3"/>
    <property type="match status" value="1"/>
</dbReference>
<evidence type="ECO:0000256" key="1">
    <source>
        <dbReference type="ARBA" id="ARBA00000085"/>
    </source>
</evidence>
<keyword evidence="14 21" id="KW-1133">Transmembrane helix</keyword>
<dbReference type="EMBL" id="PYGD01000002">
    <property type="protein sequence ID" value="PSK93250.1"/>
    <property type="molecule type" value="Genomic_DNA"/>
</dbReference>
<dbReference type="InterPro" id="IPR004358">
    <property type="entry name" value="Sig_transdc_His_kin-like_C"/>
</dbReference>
<dbReference type="InterPro" id="IPR005467">
    <property type="entry name" value="His_kinase_dom"/>
</dbReference>
<evidence type="ECO:0000256" key="22">
    <source>
        <dbReference type="SAM" id="SignalP"/>
    </source>
</evidence>
<evidence type="ECO:0000256" key="4">
    <source>
        <dbReference type="ARBA" id="ARBA00004651"/>
    </source>
</evidence>
<evidence type="ECO:0000256" key="20">
    <source>
        <dbReference type="ARBA" id="ARBA00030800"/>
    </source>
</evidence>
<dbReference type="SMART" id="SM00028">
    <property type="entry name" value="TPR"/>
    <property type="match status" value="5"/>
</dbReference>
<accession>A0A2P8D7P4</accession>
<dbReference type="PROSITE" id="PS50109">
    <property type="entry name" value="HIS_KIN"/>
    <property type="match status" value="1"/>
</dbReference>
<keyword evidence="7" id="KW-1003">Cell membrane</keyword>
<evidence type="ECO:0000256" key="16">
    <source>
        <dbReference type="ARBA" id="ARBA00023012"/>
    </source>
</evidence>
<evidence type="ECO:0000256" key="21">
    <source>
        <dbReference type="SAM" id="Phobius"/>
    </source>
</evidence>
<keyword evidence="9" id="KW-0963">Cytoplasm</keyword>
<dbReference type="GO" id="GO:0051539">
    <property type="term" value="F:4 iron, 4 sulfur cluster binding"/>
    <property type="evidence" value="ECO:0007669"/>
    <property type="project" value="UniProtKB-KW"/>
</dbReference>
<evidence type="ECO:0000256" key="10">
    <source>
        <dbReference type="ARBA" id="ARBA00022679"/>
    </source>
</evidence>
<keyword evidence="25" id="KW-1185">Reference proteome</keyword>
<dbReference type="PANTHER" id="PTHR24421">
    <property type="entry name" value="NITRATE/NITRITE SENSOR PROTEIN NARX-RELATED"/>
    <property type="match status" value="1"/>
</dbReference>
<dbReference type="InterPro" id="IPR003594">
    <property type="entry name" value="HATPase_dom"/>
</dbReference>
<keyword evidence="18 21" id="KW-0472">Membrane</keyword>
<evidence type="ECO:0000256" key="5">
    <source>
        <dbReference type="ARBA" id="ARBA00012438"/>
    </source>
</evidence>
<comment type="subcellular location">
    <subcellularLocation>
        <location evidence="4">Cell membrane</location>
        <topology evidence="4">Multi-pass membrane protein</topology>
    </subcellularLocation>
    <subcellularLocation>
        <location evidence="3">Cytoplasm</location>
    </subcellularLocation>
</comment>
<feature type="domain" description="Histidine kinase" evidence="23">
    <location>
        <begin position="554"/>
        <end position="641"/>
    </location>
</feature>
<evidence type="ECO:0000256" key="11">
    <source>
        <dbReference type="ARBA" id="ARBA00022692"/>
    </source>
</evidence>
<dbReference type="Gene3D" id="3.30.565.10">
    <property type="entry name" value="Histidine kinase-like ATPase, C-terminal domain"/>
    <property type="match status" value="1"/>
</dbReference>
<keyword evidence="8" id="KW-0004">4Fe-4S</keyword>
<dbReference type="Gene3D" id="1.25.40.10">
    <property type="entry name" value="Tetratricopeptide repeat domain"/>
    <property type="match status" value="2"/>
</dbReference>
<dbReference type="OrthoDB" id="613934at2"/>
<evidence type="ECO:0000256" key="17">
    <source>
        <dbReference type="ARBA" id="ARBA00023014"/>
    </source>
</evidence>
<proteinExistence type="predicted"/>
<comment type="catalytic activity">
    <reaction evidence="1">
        <text>ATP + protein L-histidine = ADP + protein N-phospho-L-histidine.</text>
        <dbReference type="EC" id="2.7.13.3"/>
    </reaction>
</comment>
<evidence type="ECO:0000256" key="8">
    <source>
        <dbReference type="ARBA" id="ARBA00022485"/>
    </source>
</evidence>
<evidence type="ECO:0000313" key="24">
    <source>
        <dbReference type="EMBL" id="PSK93250.1"/>
    </source>
</evidence>
<name>A0A2P8D7P4_9BACT</name>
<dbReference type="GO" id="GO:0000155">
    <property type="term" value="F:phosphorelay sensor kinase activity"/>
    <property type="evidence" value="ECO:0007669"/>
    <property type="project" value="InterPro"/>
</dbReference>
<comment type="function">
    <text evidence="19">Member of the two-component regulatory system NreB/NreC involved in the control of dissimilatory nitrate/nitrite reduction in response to oxygen. NreB functions as a direct oxygen sensor histidine kinase which is autophosphorylated, in the absence of oxygen, probably at the conserved histidine residue, and transfers its phosphate group probably to a conserved aspartate residue of NreC. NreB/NreC activates the expression of the nitrate (narGHJI) and nitrite (nir) reductase operons, as well as the putative nitrate transporter gene narT.</text>
</comment>
<sequence length="653" mass="72865">MRLKQLYLFFLLLAVSFTPAFAQEPVSGVRNFLQLSDTADIRSRIAAAKKMAVTDPVQAAGKFRYLMQQSMQLAYSYGIVVSGIESGNLEVRDGNYEAALLFYNHALAACDAATRPLFAALIHNLTGNVCNLQARYEQASFYYYKAVQLAEQYPARQLPPSYAYSNLATVLAQLRQYDKALAYAAKALHAATQLRDTALQVNQLMNLGVISYEQKDIQQALSYLEAAAALALHGHDFVSLHKIRVNTAAVYMELEEPRKALQQLLEAAELESVHHIAYHERNVTLSSIGDVYLQLKQWDKARTYFAMAWTGSGQLPKERLFLLQKLAELKTRTGDYKGALALRRQYETLSDSIESSAVTLQVHEMETRYRTAEKDREIALKQAHITRQAQQITQKNLWLAITALGILLLLLSGGAAWFYTRQKNKITERNRQIEMLQVRLEGEDDERQRLAQELHDGIGSQLAGAKSYLLALGNAHPELAEHHYYRRTGQILNETAADLRRVAHNLLPGVISSSGLADAVQAYCKDLGQRSDLDIEFHAYGNFSFVAPVLSLHIYRIIQELLHNVVKHAGASEAIVLLNEHPAEISILVEDNGIGISETAGSKGIGLTNIRKRVDLLSGNMQIESAGQQGTIVSIFLPKDVQRANMASGRQFH</sequence>
<dbReference type="GO" id="GO:0046983">
    <property type="term" value="F:protein dimerization activity"/>
    <property type="evidence" value="ECO:0007669"/>
    <property type="project" value="InterPro"/>
</dbReference>